<reference evidence="1" key="1">
    <citation type="submission" date="2021-11" db="EMBL/GenBank/DDBJ databases">
        <title>Description of novel Flavobacterium species.</title>
        <authorList>
            <person name="Saticioglu I.B."/>
            <person name="Ay H."/>
            <person name="Altun S."/>
            <person name="Duman M."/>
        </authorList>
    </citation>
    <scope>NUCLEOTIDE SEQUENCE</scope>
    <source>
        <strain evidence="1">F-126</strain>
    </source>
</reference>
<dbReference type="RefSeq" id="WP_230000925.1">
    <property type="nucleotide sequence ID" value="NZ_JAJJMN010000002.1"/>
</dbReference>
<dbReference type="EMBL" id="JAJJMN010000002">
    <property type="protein sequence ID" value="MCC9019928.1"/>
    <property type="molecule type" value="Genomic_DNA"/>
</dbReference>
<proteinExistence type="predicted"/>
<keyword evidence="2" id="KW-1185">Reference proteome</keyword>
<evidence type="ECO:0000313" key="1">
    <source>
        <dbReference type="EMBL" id="MCC9019928.1"/>
    </source>
</evidence>
<evidence type="ECO:0000313" key="2">
    <source>
        <dbReference type="Proteomes" id="UP001430700"/>
    </source>
</evidence>
<organism evidence="1 2">
    <name type="scientific">Flavobacterium lipolyticum</name>
    <dbReference type="NCBI Taxonomy" id="2893754"/>
    <lineage>
        <taxon>Bacteria</taxon>
        <taxon>Pseudomonadati</taxon>
        <taxon>Bacteroidota</taxon>
        <taxon>Flavobacteriia</taxon>
        <taxon>Flavobacteriales</taxon>
        <taxon>Flavobacteriaceae</taxon>
        <taxon>Flavobacterium</taxon>
    </lineage>
</organism>
<accession>A0ABS8M6S9</accession>
<sequence length="179" mass="21563">MKNYIYIILSFGTFLCYSQEPPAIFKLKYSLLNTDSNHLLSEFRIDSPSLEYYKKSKNAYLTESNWDNYNDRIRIDNEFAYFYMGNPFPRENDITILNIFRKDDIKMSIFIKINFDLDFGEPLYLKGLRFMERFFFIDLSQLKKKGNNLYTTGYNTKEIKLDRIEVYKISSRKLDQKIK</sequence>
<protein>
    <submittedName>
        <fullName evidence="1">Uncharacterized protein</fullName>
    </submittedName>
</protein>
<comment type="caution">
    <text evidence="1">The sequence shown here is derived from an EMBL/GenBank/DDBJ whole genome shotgun (WGS) entry which is preliminary data.</text>
</comment>
<name>A0ABS8M6S9_9FLAO</name>
<gene>
    <name evidence="1" type="ORF">LNQ34_19345</name>
</gene>
<dbReference type="Proteomes" id="UP001430700">
    <property type="component" value="Unassembled WGS sequence"/>
</dbReference>